<dbReference type="Pfam" id="PF00168">
    <property type="entry name" value="C2"/>
    <property type="match status" value="1"/>
</dbReference>
<feature type="transmembrane region" description="Helical" evidence="9">
    <location>
        <begin position="1505"/>
        <end position="1526"/>
    </location>
</feature>
<feature type="transmembrane region" description="Helical" evidence="9">
    <location>
        <begin position="1335"/>
        <end position="1357"/>
    </location>
</feature>
<evidence type="ECO:0000256" key="3">
    <source>
        <dbReference type="ARBA" id="ARBA00022801"/>
    </source>
</evidence>
<dbReference type="InterPro" id="IPR038765">
    <property type="entry name" value="Papain-like_cys_pep_sf"/>
</dbReference>
<evidence type="ECO:0000256" key="8">
    <source>
        <dbReference type="SAM" id="MobiDB-lite"/>
    </source>
</evidence>
<feature type="transmembrane region" description="Helical" evidence="9">
    <location>
        <begin position="862"/>
        <end position="882"/>
    </location>
</feature>
<dbReference type="InterPro" id="IPR036213">
    <property type="entry name" value="Calpain_III_sf"/>
</dbReference>
<dbReference type="Pfam" id="PF01067">
    <property type="entry name" value="Calpain_III"/>
    <property type="match status" value="1"/>
</dbReference>
<feature type="domain" description="C2" evidence="11">
    <location>
        <begin position="57"/>
        <end position="193"/>
    </location>
</feature>
<dbReference type="PROSITE" id="PS01159">
    <property type="entry name" value="WW_DOMAIN_1"/>
    <property type="match status" value="1"/>
</dbReference>
<feature type="transmembrane region" description="Helical" evidence="9">
    <location>
        <begin position="1210"/>
        <end position="1232"/>
    </location>
</feature>
<evidence type="ECO:0008006" key="16">
    <source>
        <dbReference type="Google" id="ProtNLM"/>
    </source>
</evidence>
<feature type="transmembrane region" description="Helical" evidence="9">
    <location>
        <begin position="548"/>
        <end position="568"/>
    </location>
</feature>
<feature type="transmembrane region" description="Helical" evidence="9">
    <location>
        <begin position="614"/>
        <end position="635"/>
    </location>
</feature>
<evidence type="ECO:0000256" key="7">
    <source>
        <dbReference type="SAM" id="Coils"/>
    </source>
</evidence>
<keyword evidence="9" id="KW-0472">Membrane</keyword>
<dbReference type="EMBL" id="VJMJ01000088">
    <property type="protein sequence ID" value="KAF0736714.1"/>
    <property type="molecule type" value="Genomic_DNA"/>
</dbReference>
<comment type="caution">
    <text evidence="14">The sequence shown here is derived from an EMBL/GenBank/DDBJ whole genome shotgun (WGS) entry which is preliminary data.</text>
</comment>
<dbReference type="GO" id="GO:0004198">
    <property type="term" value="F:calcium-dependent cysteine-type endopeptidase activity"/>
    <property type="evidence" value="ECO:0007669"/>
    <property type="project" value="InterPro"/>
</dbReference>
<evidence type="ECO:0000256" key="10">
    <source>
        <dbReference type="SAM" id="SignalP"/>
    </source>
</evidence>
<dbReference type="SMART" id="SM00456">
    <property type="entry name" value="WW"/>
    <property type="match status" value="1"/>
</dbReference>
<dbReference type="Gene3D" id="2.60.120.380">
    <property type="match status" value="1"/>
</dbReference>
<keyword evidence="9" id="KW-1133">Transmembrane helix</keyword>
<feature type="transmembrane region" description="Helical" evidence="9">
    <location>
        <begin position="972"/>
        <end position="992"/>
    </location>
</feature>
<dbReference type="CDD" id="cd00030">
    <property type="entry name" value="C2"/>
    <property type="match status" value="1"/>
</dbReference>
<dbReference type="InterPro" id="IPR036020">
    <property type="entry name" value="WW_dom_sf"/>
</dbReference>
<keyword evidence="3" id="KW-0378">Hydrolase</keyword>
<feature type="transmembrane region" description="Helical" evidence="9">
    <location>
        <begin position="733"/>
        <end position="752"/>
    </location>
</feature>
<dbReference type="CDD" id="cd00201">
    <property type="entry name" value="WW"/>
    <property type="match status" value="1"/>
</dbReference>
<feature type="transmembrane region" description="Helical" evidence="9">
    <location>
        <begin position="943"/>
        <end position="966"/>
    </location>
</feature>
<dbReference type="InterPro" id="IPR000008">
    <property type="entry name" value="C2_dom"/>
</dbReference>
<feature type="transmembrane region" description="Helical" evidence="9">
    <location>
        <begin position="1238"/>
        <end position="1258"/>
    </location>
</feature>
<gene>
    <name evidence="14" type="ORF">Ae201684_007161</name>
</gene>
<evidence type="ECO:0000256" key="2">
    <source>
        <dbReference type="ARBA" id="ARBA00022670"/>
    </source>
</evidence>
<dbReference type="SUPFAM" id="SSF51045">
    <property type="entry name" value="WW domain"/>
    <property type="match status" value="1"/>
</dbReference>
<evidence type="ECO:0000259" key="11">
    <source>
        <dbReference type="PROSITE" id="PS50004"/>
    </source>
</evidence>
<dbReference type="PRINTS" id="PR00704">
    <property type="entry name" value="CALPAIN"/>
</dbReference>
<sequence>MASSGQRRRRRLHAVHCRSTLVVLLLLAPSTCGQTSYSPGRADSRVEALRLNNSFSCAGGPTLCPDAGTFKYAGGNLTITIVEMRNLPQLDHFGPFSLETDAFITVSFGVDVLSTAPCLNSLNPVWPPCAQPGCRGASDLQRDLTFGFRPSGTPFTLTVWDYDDGLEFAHDFIGSMTLHVIYCSALTSISQPTPHAGQDSSFAMPKQPLCVEEIWLPLAPGACFDASGNATSTPCMRLRQTVVPFQVKFEETFVPNALMAGGMGGYYAATTSSIYGRVWTPGDQRLQNYYKMSASQGGILVRPDNTRGMNNNPGNASLIPRFGFAPFARFTINFDATMYVFRRATDVATDSIVGTLEWLDPKFGWTTEQEAAQLVGVAEDFLAVSKDVNAHAVNQYGDALGAGVVTGVNIQQKNNDVTLSMYFIVLVPKVPGLGTPPVYSKEFSRGAFLLSALQFGPSFALLLFLAVRYCRMMHFRLDRVPSYLVADTKSSPAIVAMLFLCYDRSPANVDFRRNLFYATWAVRVCLASPFFVLITWGATAISTVQPPAVGFFLLFVGSGSLVGHYACLKWRRMGWRMTREVMACLATSCVCGFLFLFCSIFADPRVFVGGQRIEFFSLTAFSLTLNMMPMIWLTFTNDSKIMKSLAQVLAVVTVGKKVGLLKKKFKNLGTVGLKLATATESLRHERGIKPVSPFDALLGSYYSIVRTIPGFAMADILQSAFVNDKPHHANRKLYGAAVAILVAYAIVGFVRSEFPTQGVGILVTVLLLDATLGLVLRGHLTWSAGYISLLMGLCRVSLAATCGKYWLLGQTMSFAILGGALCREIVGRNLPRMSAQEAGGITFFGHEVAQEKLLDISATPEFGLGFLSFFFLFLLVTVAFVGDNSVKLPVLGQFWPLWVFGVLSFVLVLFTGIALASSRAFFLMKQRLLSDYAANVYLYKPGFHLPFILAAGSELLVVMSGLFLFAATNSSFILLLSIFSPVLLMLSTVVFVQWRKNDHRLVIWPPEDNDDDVDDDEFDEEAEFAKEADAMRNTFVLPPLRQSNDVAASTGEFKMPPLPVLKGHANLGAGVASVLQLAGKAGPAATTSPDEDEMEAAAKEADAAAQAKSDDVVELEAGQGDNPAAAAGDTKSEPNNAVVVVEAPPAALQSGWRGGWFFKWMARSVPCRRRRSRKYHHVASPRDSAAAEVDFDTMTLYQAFRQGYLLQEDYLTLGCFGGLVGCLFVFGLLASLTEAPSWIGHLIWVGSIVLLFSAFPVLKWYNMLEITTDMKWSVGLSTLMAWSMGFYLFLGPQHMRLDDVQSLWILTILIFYPLGLLLVVALCKWHDDHWIVSNFVRQAGVVLTGVAPVFLFEMYIWVSVPTGGAFTFVLFTTYTTIFFLRQWVRNDYYLAPKFQRLAHRLILSCAVGFVSLAVVAGVHVFFCFSIAMIVLLLKFLIDIVAIRMTREPDVVLFYSPYVFPIFSYNAATNNVVDDKSETLHVYYALLTAFFWGCIGVLFFDPLGFGIGLSSFALLAFIGYTAHLCSVTPVRLGMASKYVNEAILREASVVAKSVFDERRQPLVLECVEFVERERREKEAEVEYQRLSYGKTKAASTTELPPTEEAKPPRKSAADLALAIDDTLWQCSNRLDDDGAAAVRRHDAFFNWKDVAMDIVQRGRGPFGYVALFGYGYKGYMFVKRHKYYHRIKHFFRQHLWAARHPSGKNHRLLPPPVPTATSVDGHDDDHAAKMMEETSEKDDKGGHGAVVLFEPSMTGGDADDGDLVDSMRHLQSLPGMDVEMDFEFFEETRCIIHFQLLLLHAADARLSRERVLFQKFLRENRFKLMSNGINPPADIFKTSSHASIDIPLVATWLVSLTREERQRFHSLKAAFSVEMDRKDAIVDAQDAASVAHQADVVAFWKTREADMCRKMYEESLARRLRREQEGIAVDPSLPEAIVNAQEAIAEIESGYACVVGQFGRSLQFMDPEFPPDRSSIAGCAHEADVVEWRVSTAINITAGLFDGGTDPDDVRYGRLNDGWFLSAVSILAASGGLDDGKVDPVIDNLFLTKQTSLTGAYAIRLFKNSQWETVIVDDYFPVLDDRHKMDVSAGAAFAHSRHFEELWVPLLEKAYAKYYGGYAALEQGFVHHALEALTGFASEEIFLSQASRGARKKTLWKSLLSHKRNRFLMGAGTITSDNADHEILDTGLIFGACYCIYDIREIDGYQLIKLRNPPGDHAEWRGDWADDSPLWTRRLKKHLGVTANANDNTFWMSFDDFCNAFRCLYVCKYYDPTKWTTQTFHGTFSVAHDTASGLPTRHNPNCTVDNNPHYALDVTRPTQVILTLTQVDKTGLAPVTVLPLAIYIVQSSMTDRASRVKVLDKTNVVKHSGPPVRERRITLQCTLKARTYAIVVAAYQKGMEGPFQFTIQTNYAVGMEQIWPAVWREPKQRTRVEKMALKLKETVEETAAAKKLVEQANKYKNRIAAGLDNALEDESDQVAELEQAAEAKKIKKSPWIEQWDDAQNKPYYFNKETGVSQWEIPPDM</sequence>
<feature type="transmembrane region" description="Helical" evidence="9">
    <location>
        <begin position="1479"/>
        <end position="1499"/>
    </location>
</feature>
<feature type="transmembrane region" description="Helical" evidence="9">
    <location>
        <begin position="580"/>
        <end position="602"/>
    </location>
</feature>
<feature type="signal peptide" evidence="10">
    <location>
        <begin position="1"/>
        <end position="33"/>
    </location>
</feature>
<keyword evidence="15" id="KW-1185">Reference proteome</keyword>
<keyword evidence="2" id="KW-0645">Protease</keyword>
<evidence type="ECO:0000313" key="15">
    <source>
        <dbReference type="Proteomes" id="UP000481153"/>
    </source>
</evidence>
<feature type="transmembrane region" description="Helical" evidence="9">
    <location>
        <begin position="514"/>
        <end position="536"/>
    </location>
</feature>
<dbReference type="PANTHER" id="PTHR10183">
    <property type="entry name" value="CALPAIN"/>
    <property type="match status" value="1"/>
</dbReference>
<feature type="transmembrane region" description="Helical" evidence="9">
    <location>
        <begin position="1363"/>
        <end position="1380"/>
    </location>
</feature>
<dbReference type="Gene3D" id="2.20.70.10">
    <property type="match status" value="1"/>
</dbReference>
<evidence type="ECO:0000256" key="9">
    <source>
        <dbReference type="SAM" id="Phobius"/>
    </source>
</evidence>
<keyword evidence="9" id="KW-0812">Transmembrane</keyword>
<evidence type="ECO:0000313" key="14">
    <source>
        <dbReference type="EMBL" id="KAF0736714.1"/>
    </source>
</evidence>
<dbReference type="SUPFAM" id="SSF49562">
    <property type="entry name" value="C2 domain (Calcium/lipid-binding domain, CaLB)"/>
    <property type="match status" value="1"/>
</dbReference>
<feature type="domain" description="Calpain catalytic" evidence="13">
    <location>
        <begin position="1962"/>
        <end position="2269"/>
    </location>
</feature>
<dbReference type="SUPFAM" id="SSF49758">
    <property type="entry name" value="Calpain large subunit, middle domain (domain III)"/>
    <property type="match status" value="1"/>
</dbReference>
<dbReference type="InterPro" id="IPR035892">
    <property type="entry name" value="C2_domain_sf"/>
</dbReference>
<feature type="transmembrane region" description="Helical" evidence="9">
    <location>
        <begin position="1401"/>
        <end position="1431"/>
    </location>
</feature>
<dbReference type="Gene3D" id="3.90.70.10">
    <property type="entry name" value="Cysteine proteinases"/>
    <property type="match status" value="1"/>
</dbReference>
<dbReference type="PANTHER" id="PTHR10183:SF379">
    <property type="entry name" value="CALPAIN-5"/>
    <property type="match status" value="1"/>
</dbReference>
<keyword evidence="10" id="KW-0732">Signal</keyword>
<feature type="chain" id="PRO_5026346309" description="C2 domain-containing protein" evidence="10">
    <location>
        <begin position="34"/>
        <end position="2523"/>
    </location>
</feature>
<dbReference type="PROSITE" id="PS50203">
    <property type="entry name" value="CALPAIN_CAT"/>
    <property type="match status" value="1"/>
</dbReference>
<feature type="transmembrane region" description="Helical" evidence="9">
    <location>
        <begin position="1302"/>
        <end position="1323"/>
    </location>
</feature>
<dbReference type="SMART" id="SM00230">
    <property type="entry name" value="CysPc"/>
    <property type="match status" value="1"/>
</dbReference>
<evidence type="ECO:0000259" key="13">
    <source>
        <dbReference type="PROSITE" id="PS50203"/>
    </source>
</evidence>
<feature type="region of interest" description="Disordered" evidence="8">
    <location>
        <begin position="1591"/>
        <end position="1610"/>
    </location>
</feature>
<comment type="caution">
    <text evidence="6">Lacks conserved residue(s) required for the propagation of feature annotation.</text>
</comment>
<feature type="transmembrane region" description="Helical" evidence="9">
    <location>
        <begin position="758"/>
        <end position="776"/>
    </location>
</feature>
<feature type="transmembrane region" description="Helical" evidence="9">
    <location>
        <begin position="1451"/>
        <end position="1467"/>
    </location>
</feature>
<dbReference type="Gene3D" id="2.60.40.150">
    <property type="entry name" value="C2 domain"/>
    <property type="match status" value="1"/>
</dbReference>
<dbReference type="GO" id="GO:0006508">
    <property type="term" value="P:proteolysis"/>
    <property type="evidence" value="ECO:0007669"/>
    <property type="project" value="UniProtKB-KW"/>
</dbReference>
<dbReference type="PROSITE" id="PS50004">
    <property type="entry name" value="C2"/>
    <property type="match status" value="1"/>
</dbReference>
<dbReference type="InterPro" id="IPR001202">
    <property type="entry name" value="WW_dom"/>
</dbReference>
<feature type="active site" evidence="5">
    <location>
        <position position="2211"/>
    </location>
</feature>
<proteinExistence type="inferred from homology"/>
<reference evidence="14 15" key="1">
    <citation type="submission" date="2019-07" db="EMBL/GenBank/DDBJ databases">
        <title>Genomics analysis of Aphanomyces spp. identifies a new class of oomycete effector associated with host adaptation.</title>
        <authorList>
            <person name="Gaulin E."/>
        </authorList>
    </citation>
    <scope>NUCLEOTIDE SEQUENCE [LARGE SCALE GENOMIC DNA]</scope>
    <source>
        <strain evidence="14 15">ATCC 201684</strain>
    </source>
</reference>
<accession>A0A6G0X9E6</accession>
<feature type="transmembrane region" description="Helical" evidence="9">
    <location>
        <begin position="1270"/>
        <end position="1290"/>
    </location>
</feature>
<name>A0A6G0X9E6_9STRA</name>
<evidence type="ECO:0000256" key="1">
    <source>
        <dbReference type="ARBA" id="ARBA00007623"/>
    </source>
</evidence>
<dbReference type="VEuPathDB" id="FungiDB:AeMF1_010807"/>
<dbReference type="Pfam" id="PF00397">
    <property type="entry name" value="WW"/>
    <property type="match status" value="1"/>
</dbReference>
<evidence type="ECO:0000259" key="12">
    <source>
        <dbReference type="PROSITE" id="PS50020"/>
    </source>
</evidence>
<dbReference type="InterPro" id="IPR022682">
    <property type="entry name" value="Calpain_domain_III"/>
</dbReference>
<dbReference type="InterPro" id="IPR022684">
    <property type="entry name" value="Calpain_cysteine_protease"/>
</dbReference>
<dbReference type="InterPro" id="IPR001300">
    <property type="entry name" value="Peptidase_C2_calpain_cat"/>
</dbReference>
<dbReference type="Pfam" id="PF00648">
    <property type="entry name" value="Peptidase_C2"/>
    <property type="match status" value="1"/>
</dbReference>
<evidence type="ECO:0000256" key="6">
    <source>
        <dbReference type="PROSITE-ProRule" id="PRU00239"/>
    </source>
</evidence>
<dbReference type="SUPFAM" id="SSF54001">
    <property type="entry name" value="Cysteine proteinases"/>
    <property type="match status" value="1"/>
</dbReference>
<protein>
    <recommendedName>
        <fullName evidence="16">C2 domain-containing protein</fullName>
    </recommendedName>
</protein>
<feature type="coiled-coil region" evidence="7">
    <location>
        <begin position="2463"/>
        <end position="2490"/>
    </location>
</feature>
<feature type="region of interest" description="Disordered" evidence="8">
    <location>
        <begin position="1701"/>
        <end position="1722"/>
    </location>
</feature>
<dbReference type="CDD" id="cd00044">
    <property type="entry name" value="CysPc"/>
    <property type="match status" value="1"/>
</dbReference>
<evidence type="ECO:0000256" key="5">
    <source>
        <dbReference type="PIRSR" id="PIRSR622684-1"/>
    </source>
</evidence>
<keyword evidence="7" id="KW-0175">Coiled coil</keyword>
<dbReference type="Proteomes" id="UP000481153">
    <property type="component" value="Unassembled WGS sequence"/>
</dbReference>
<comment type="similarity">
    <text evidence="1">Belongs to the peptidase C2 family.</text>
</comment>
<evidence type="ECO:0000256" key="4">
    <source>
        <dbReference type="ARBA" id="ARBA00022807"/>
    </source>
</evidence>
<dbReference type="PROSITE" id="PS50020">
    <property type="entry name" value="WW_DOMAIN_2"/>
    <property type="match status" value="1"/>
</dbReference>
<feature type="domain" description="WW" evidence="12">
    <location>
        <begin position="2492"/>
        <end position="2522"/>
    </location>
</feature>
<feature type="transmembrane region" description="Helical" evidence="9">
    <location>
        <begin position="894"/>
        <end position="922"/>
    </location>
</feature>
<organism evidence="14 15">
    <name type="scientific">Aphanomyces euteiches</name>
    <dbReference type="NCBI Taxonomy" id="100861"/>
    <lineage>
        <taxon>Eukaryota</taxon>
        <taxon>Sar</taxon>
        <taxon>Stramenopiles</taxon>
        <taxon>Oomycota</taxon>
        <taxon>Saprolegniomycetes</taxon>
        <taxon>Saprolegniales</taxon>
        <taxon>Verrucalvaceae</taxon>
        <taxon>Aphanomyces</taxon>
    </lineage>
</organism>
<feature type="region of interest" description="Disordered" evidence="8">
    <location>
        <begin position="1082"/>
        <end position="1113"/>
    </location>
</feature>
<keyword evidence="4" id="KW-0788">Thiol protease</keyword>
<feature type="transmembrane region" description="Helical" evidence="9">
    <location>
        <begin position="446"/>
        <end position="467"/>
    </location>
</feature>